<keyword evidence="4" id="KW-1185">Reference proteome</keyword>
<feature type="compositionally biased region" description="Basic and acidic residues" evidence="1">
    <location>
        <begin position="154"/>
        <end position="166"/>
    </location>
</feature>
<feature type="compositionally biased region" description="Basic and acidic residues" evidence="1">
    <location>
        <begin position="202"/>
        <end position="220"/>
    </location>
</feature>
<accession>G8YJF0</accession>
<dbReference type="OrthoDB" id="203440at2759"/>
<protein>
    <submittedName>
        <fullName evidence="2">Piso0_003561 protein</fullName>
    </submittedName>
</protein>
<evidence type="ECO:0000313" key="2">
    <source>
        <dbReference type="EMBL" id="CCE80445.1"/>
    </source>
</evidence>
<dbReference type="Pfam" id="PF04000">
    <property type="entry name" value="Sas10_Utp3"/>
    <property type="match status" value="1"/>
</dbReference>
<gene>
    <name evidence="2" type="primary">Piso0_003561</name>
    <name evidence="2" type="ORF">GNLVRS01_PISO0G15032g</name>
    <name evidence="3" type="ORF">GNLVRS01_PISO0H15033g</name>
</gene>
<dbReference type="EMBL" id="FO082053">
    <property type="protein sequence ID" value="CCE80445.1"/>
    <property type="molecule type" value="Genomic_DNA"/>
</dbReference>
<dbReference type="eggNOG" id="KOG3117">
    <property type="taxonomic scope" value="Eukaryota"/>
</dbReference>
<feature type="compositionally biased region" description="Acidic residues" evidence="1">
    <location>
        <begin position="177"/>
        <end position="188"/>
    </location>
</feature>
<organism evidence="2 4">
    <name type="scientific">Pichia sorbitophila (strain ATCC MYA-4447 / BCRC 22081 / CBS 7064 / NBRC 10061 / NRRL Y-12695)</name>
    <name type="common">Hybrid yeast</name>
    <dbReference type="NCBI Taxonomy" id="559304"/>
    <lineage>
        <taxon>Eukaryota</taxon>
        <taxon>Fungi</taxon>
        <taxon>Dikarya</taxon>
        <taxon>Ascomycota</taxon>
        <taxon>Saccharomycotina</taxon>
        <taxon>Pichiomycetes</taxon>
        <taxon>Debaryomycetaceae</taxon>
        <taxon>Millerozyma</taxon>
    </lineage>
</organism>
<dbReference type="PANTHER" id="PTHR13237:SF9">
    <property type="entry name" value="NEUROGUIDIN"/>
    <property type="match status" value="1"/>
</dbReference>
<name>G8YJF0_PICSO</name>
<dbReference type="HOGENOM" id="CLU_065858_0_0_1"/>
<dbReference type="InterPro" id="IPR007146">
    <property type="entry name" value="Sas10/Utp3/C1D"/>
</dbReference>
<evidence type="ECO:0000256" key="1">
    <source>
        <dbReference type="SAM" id="MobiDB-lite"/>
    </source>
</evidence>
<dbReference type="Proteomes" id="UP000005222">
    <property type="component" value="Chromosome G"/>
</dbReference>
<dbReference type="PANTHER" id="PTHR13237">
    <property type="entry name" value="SOMETHING ABOUT SILENCING PROTEIN 10-RELATED"/>
    <property type="match status" value="1"/>
</dbReference>
<dbReference type="STRING" id="559304.G8YJF0"/>
<evidence type="ECO:0000313" key="4">
    <source>
        <dbReference type="Proteomes" id="UP000005222"/>
    </source>
</evidence>
<dbReference type="InParanoid" id="G8YJF0"/>
<sequence>MSSMSVERKVRANSSTMSKEDISVDEILSGIQSSLEASREATSSLSNDYKDDKIPSLVSDLLEKSSISKLEGVSLLSLKNHSLLSYITYVVLIVLSHLERLKETNDDAEIEKLKQNLVQDSAIQRVCIEKGIKPLERRLGYQLDKMVRAYVRMESDSSSKLEKMTQRENGSQHANDENSEDSEESEDELSYKPDASAFAKTTRGDKRVSSEDKPTKEKYRPPKISAMAPPATFKEQKRSDSTRKLQSMEEYLRDNSDMPEAQASVGSTIVGHGRFGVKSDHDRKKEREIQNYEESNFTRLPSTATKKDAKKKRHDMKNTFAGEDWSLFNNKRKLDETSRKRKPTSVWDKVKRKRA</sequence>
<feature type="compositionally biased region" description="Polar residues" evidence="1">
    <location>
        <begin position="292"/>
        <end position="302"/>
    </location>
</feature>
<feature type="region of interest" description="Disordered" evidence="1">
    <location>
        <begin position="154"/>
        <end position="355"/>
    </location>
</feature>
<dbReference type="Proteomes" id="UP000005222">
    <property type="component" value="Chromosome H"/>
</dbReference>
<feature type="compositionally biased region" description="Basic and acidic residues" evidence="1">
    <location>
        <begin position="234"/>
        <end position="256"/>
    </location>
</feature>
<dbReference type="GO" id="GO:0000462">
    <property type="term" value="P:maturation of SSU-rRNA from tricistronic rRNA transcript (SSU-rRNA, 5.8S rRNA, LSU-rRNA)"/>
    <property type="evidence" value="ECO:0007669"/>
    <property type="project" value="TreeGrafter"/>
</dbReference>
<dbReference type="GO" id="GO:0032040">
    <property type="term" value="C:small-subunit processome"/>
    <property type="evidence" value="ECO:0007669"/>
    <property type="project" value="TreeGrafter"/>
</dbReference>
<reference evidence="2" key="1">
    <citation type="submission" date="2011-10" db="EMBL/GenBank/DDBJ databases">
        <authorList>
            <person name="Genoscope - CEA"/>
        </authorList>
    </citation>
    <scope>NUCLEOTIDE SEQUENCE</scope>
</reference>
<evidence type="ECO:0000313" key="3">
    <source>
        <dbReference type="EMBL" id="CCE81210.1"/>
    </source>
</evidence>
<dbReference type="AlphaFoldDB" id="G8YJF0"/>
<reference evidence="4" key="2">
    <citation type="journal article" date="2012" name="G3 (Bethesda)">
        <title>Pichia sorbitophila, an interspecies yeast hybrid reveals early steps of genome resolution following polyploidization.</title>
        <authorList>
            <person name="Leh Louis V."/>
            <person name="Despons L."/>
            <person name="Friedrich A."/>
            <person name="Martin T."/>
            <person name="Durrens P."/>
            <person name="Casaregola S."/>
            <person name="Neuveglise C."/>
            <person name="Fairhead C."/>
            <person name="Marck C."/>
            <person name="Cruz J.A."/>
            <person name="Straub M.L."/>
            <person name="Kugler V."/>
            <person name="Sacerdot C."/>
            <person name="Uzunov Z."/>
            <person name="Thierry A."/>
            <person name="Weiss S."/>
            <person name="Bleykasten C."/>
            <person name="De Montigny J."/>
            <person name="Jacques N."/>
            <person name="Jung P."/>
            <person name="Lemaire M."/>
            <person name="Mallet S."/>
            <person name="Morel G."/>
            <person name="Richard G.F."/>
            <person name="Sarkar A."/>
            <person name="Savel G."/>
            <person name="Schacherer J."/>
            <person name="Seret M.L."/>
            <person name="Talla E."/>
            <person name="Samson G."/>
            <person name="Jubin C."/>
            <person name="Poulain J."/>
            <person name="Vacherie B."/>
            <person name="Barbe V."/>
            <person name="Pelletier E."/>
            <person name="Sherman D.J."/>
            <person name="Westhof E."/>
            <person name="Weissenbach J."/>
            <person name="Baret P.V."/>
            <person name="Wincker P."/>
            <person name="Gaillardin C."/>
            <person name="Dujon B."/>
            <person name="Souciet J.L."/>
        </authorList>
    </citation>
    <scope>NUCLEOTIDE SEQUENCE [LARGE SCALE GENOMIC DNA]</scope>
    <source>
        <strain evidence="4">ATCC MYA-4447 / BCRC 22081 / CBS 7064 / NBRC 10061 / NRRL Y-12695</strain>
    </source>
</reference>
<dbReference type="FunCoup" id="G8YJF0">
    <property type="interactions" value="1863"/>
</dbReference>
<dbReference type="EMBL" id="FO082052">
    <property type="protein sequence ID" value="CCE81210.1"/>
    <property type="molecule type" value="Genomic_DNA"/>
</dbReference>
<feature type="compositionally biased region" description="Basic and acidic residues" evidence="1">
    <location>
        <begin position="277"/>
        <end position="290"/>
    </location>
</feature>
<proteinExistence type="predicted"/>